<dbReference type="PANTHER" id="PTHR38098">
    <property type="entry name" value="LPS-ASSEMBLY LIPOPROTEIN LPTE"/>
    <property type="match status" value="1"/>
</dbReference>
<dbReference type="GO" id="GO:0043165">
    <property type="term" value="P:Gram-negative-bacterium-type cell outer membrane assembly"/>
    <property type="evidence" value="ECO:0007669"/>
    <property type="project" value="UniProtKB-UniRule"/>
</dbReference>
<dbReference type="Gene3D" id="3.30.160.150">
    <property type="entry name" value="Lipoprotein like domain"/>
    <property type="match status" value="1"/>
</dbReference>
<evidence type="ECO:0000313" key="8">
    <source>
        <dbReference type="Proteomes" id="UP000245138"/>
    </source>
</evidence>
<dbReference type="InterPro" id="IPR007485">
    <property type="entry name" value="LPS_assembly_LptE"/>
</dbReference>
<comment type="similarity">
    <text evidence="6">Belongs to the LptE lipoprotein family.</text>
</comment>
<comment type="subcellular location">
    <subcellularLocation>
        <location evidence="6">Cell outer membrane</location>
        <topology evidence="6">Lipid-anchor</topology>
    </subcellularLocation>
</comment>
<comment type="caution">
    <text evidence="7">The sequence shown here is derived from an EMBL/GenBank/DDBJ whole genome shotgun (WGS) entry which is preliminary data.</text>
</comment>
<dbReference type="GO" id="GO:0001530">
    <property type="term" value="F:lipopolysaccharide binding"/>
    <property type="evidence" value="ECO:0007669"/>
    <property type="project" value="TreeGrafter"/>
</dbReference>
<dbReference type="GO" id="GO:1990351">
    <property type="term" value="C:transporter complex"/>
    <property type="evidence" value="ECO:0007669"/>
    <property type="project" value="TreeGrafter"/>
</dbReference>
<comment type="function">
    <text evidence="6">Together with LptD, is involved in the assembly of lipopolysaccharide (LPS) at the surface of the outer membrane. Required for the proper assembly of LptD. Binds LPS and may serve as the LPS recognition site at the outer membrane.</text>
</comment>
<keyword evidence="8" id="KW-1185">Reference proteome</keyword>
<evidence type="ECO:0000256" key="4">
    <source>
        <dbReference type="ARBA" id="ARBA00023237"/>
    </source>
</evidence>
<evidence type="ECO:0000256" key="1">
    <source>
        <dbReference type="ARBA" id="ARBA00022729"/>
    </source>
</evidence>
<keyword evidence="3 6" id="KW-0564">Palmitate</keyword>
<sequence>MRHRLFTLLLGLAVLITAGCGFHLRGTTQVPAQLQTLVLDSSDPYGPMTRSVREQLRLSDVTIVDDATRQDIPSLRILSASETKDTVSIFQDGKTAEYQMVLTLRAQVLMPGEDIYPLSVTVFRTFFDNPLTALAKDAEQDIVRQEMRTQAAQQLVRKLLTINGSQEVKNRQQQAASVTSPVSS</sequence>
<dbReference type="HAMAP" id="MF_01186">
    <property type="entry name" value="LPS_assembly_LptE"/>
    <property type="match status" value="1"/>
</dbReference>
<keyword evidence="1 6" id="KW-0732">Signal</keyword>
<evidence type="ECO:0000256" key="6">
    <source>
        <dbReference type="HAMAP-Rule" id="MF_01186"/>
    </source>
</evidence>
<proteinExistence type="inferred from homology"/>
<dbReference type="PANTHER" id="PTHR38098:SF1">
    <property type="entry name" value="LPS-ASSEMBLY LIPOPROTEIN LPTE"/>
    <property type="match status" value="1"/>
</dbReference>
<dbReference type="GO" id="GO:0009279">
    <property type="term" value="C:cell outer membrane"/>
    <property type="evidence" value="ECO:0007669"/>
    <property type="project" value="UniProtKB-SubCell"/>
</dbReference>
<gene>
    <name evidence="6" type="primary">lptE</name>
    <name evidence="7" type="ORF">B4923_03860</name>
</gene>
<evidence type="ECO:0000256" key="3">
    <source>
        <dbReference type="ARBA" id="ARBA00023139"/>
    </source>
</evidence>
<dbReference type="Pfam" id="PF04390">
    <property type="entry name" value="LptE"/>
    <property type="match status" value="1"/>
</dbReference>
<protein>
    <recommendedName>
        <fullName evidence="6">LPS-assembly lipoprotein LptE</fullName>
    </recommendedName>
</protein>
<keyword evidence="5 6" id="KW-0449">Lipoprotein</keyword>
<accession>A0A2U1U0K8</accession>
<keyword evidence="2 6" id="KW-0472">Membrane</keyword>
<evidence type="ECO:0000256" key="2">
    <source>
        <dbReference type="ARBA" id="ARBA00023136"/>
    </source>
</evidence>
<dbReference type="Proteomes" id="UP000245138">
    <property type="component" value="Unassembled WGS sequence"/>
</dbReference>
<dbReference type="RefSeq" id="WP_109053036.1">
    <property type="nucleotide sequence ID" value="NZ_QDKJ01000002.1"/>
</dbReference>
<dbReference type="GO" id="GO:0015920">
    <property type="term" value="P:lipopolysaccharide transport"/>
    <property type="evidence" value="ECO:0007669"/>
    <property type="project" value="TreeGrafter"/>
</dbReference>
<evidence type="ECO:0000313" key="7">
    <source>
        <dbReference type="EMBL" id="PWC15180.1"/>
    </source>
</evidence>
<evidence type="ECO:0000256" key="5">
    <source>
        <dbReference type="ARBA" id="ARBA00023288"/>
    </source>
</evidence>
<dbReference type="EMBL" id="QDKJ01000002">
    <property type="protein sequence ID" value="PWC15180.1"/>
    <property type="molecule type" value="Genomic_DNA"/>
</dbReference>
<dbReference type="AlphaFoldDB" id="A0A2U1U0K8"/>
<reference evidence="7 8" key="1">
    <citation type="submission" date="2018-04" db="EMBL/GenBank/DDBJ databases">
        <title>Brenneria corticis sp.nov.</title>
        <authorList>
            <person name="Li Y."/>
        </authorList>
    </citation>
    <scope>NUCLEOTIDE SEQUENCE [LARGE SCALE GENOMIC DNA]</scope>
    <source>
        <strain evidence="7 8">LMG 27715</strain>
    </source>
</reference>
<keyword evidence="4 6" id="KW-0998">Cell outer membrane</keyword>
<dbReference type="OrthoDB" id="5801564at2"/>
<dbReference type="NCBIfam" id="NF008062">
    <property type="entry name" value="PRK10796.1"/>
    <property type="match status" value="1"/>
</dbReference>
<comment type="subunit">
    <text evidence="6">Component of the lipopolysaccharide transport and assembly complex. Interacts with LptD.</text>
</comment>
<dbReference type="PROSITE" id="PS51257">
    <property type="entry name" value="PROKAR_LIPOPROTEIN"/>
    <property type="match status" value="1"/>
</dbReference>
<organism evidence="7 8">
    <name type="scientific">Brenneria roseae subsp. americana</name>
    <dbReference type="NCBI Taxonomy" id="1508507"/>
    <lineage>
        <taxon>Bacteria</taxon>
        <taxon>Pseudomonadati</taxon>
        <taxon>Pseudomonadota</taxon>
        <taxon>Gammaproteobacteria</taxon>
        <taxon>Enterobacterales</taxon>
        <taxon>Pectobacteriaceae</taxon>
        <taxon>Brenneria</taxon>
    </lineage>
</organism>
<name>A0A2U1U0K8_9GAMM</name>